<evidence type="ECO:0000313" key="6">
    <source>
        <dbReference type="Proteomes" id="UP001497497"/>
    </source>
</evidence>
<evidence type="ECO:0000256" key="1">
    <source>
        <dbReference type="ARBA" id="ARBA00022468"/>
    </source>
</evidence>
<dbReference type="EMBL" id="CAXITT010000036">
    <property type="protein sequence ID" value="CAL1528682.1"/>
    <property type="molecule type" value="Genomic_DNA"/>
</dbReference>
<evidence type="ECO:0000256" key="2">
    <source>
        <dbReference type="SAM" id="Coils"/>
    </source>
</evidence>
<accession>A0AAV2H4R8</accession>
<dbReference type="InterPro" id="IPR008936">
    <property type="entry name" value="Rho_GTPase_activation_prot"/>
</dbReference>
<comment type="caution">
    <text evidence="5">The sequence shown here is derived from an EMBL/GenBank/DDBJ whole genome shotgun (WGS) entry which is preliminary data.</text>
</comment>
<dbReference type="Pfam" id="PF00620">
    <property type="entry name" value="RhoGAP"/>
    <property type="match status" value="1"/>
</dbReference>
<evidence type="ECO:0000313" key="5">
    <source>
        <dbReference type="EMBL" id="CAL1528682.1"/>
    </source>
</evidence>
<keyword evidence="1" id="KW-0343">GTPase activation</keyword>
<feature type="compositionally biased region" description="Basic residues" evidence="3">
    <location>
        <begin position="215"/>
        <end position="224"/>
    </location>
</feature>
<keyword evidence="2" id="KW-0175">Coiled coil</keyword>
<dbReference type="AlphaFoldDB" id="A0AAV2H4R8"/>
<feature type="coiled-coil region" evidence="2">
    <location>
        <begin position="339"/>
        <end position="391"/>
    </location>
</feature>
<dbReference type="InterPro" id="IPR000198">
    <property type="entry name" value="RhoGAP_dom"/>
</dbReference>
<feature type="region of interest" description="Disordered" evidence="3">
    <location>
        <begin position="189"/>
        <end position="253"/>
    </location>
</feature>
<feature type="compositionally biased region" description="Polar residues" evidence="3">
    <location>
        <begin position="130"/>
        <end position="152"/>
    </location>
</feature>
<dbReference type="GO" id="GO:0007165">
    <property type="term" value="P:signal transduction"/>
    <property type="evidence" value="ECO:0007669"/>
    <property type="project" value="InterPro"/>
</dbReference>
<dbReference type="PROSITE" id="PS50238">
    <property type="entry name" value="RHOGAP"/>
    <property type="match status" value="1"/>
</dbReference>
<proteinExistence type="predicted"/>
<evidence type="ECO:0000256" key="3">
    <source>
        <dbReference type="SAM" id="MobiDB-lite"/>
    </source>
</evidence>
<dbReference type="Gene3D" id="1.10.555.10">
    <property type="entry name" value="Rho GTPase activation protein"/>
    <property type="match status" value="1"/>
</dbReference>
<feature type="compositionally biased region" description="Basic and acidic residues" evidence="3">
    <location>
        <begin position="227"/>
        <end position="245"/>
    </location>
</feature>
<organism evidence="5 6">
    <name type="scientific">Lymnaea stagnalis</name>
    <name type="common">Great pond snail</name>
    <name type="synonym">Helix stagnalis</name>
    <dbReference type="NCBI Taxonomy" id="6523"/>
    <lineage>
        <taxon>Eukaryota</taxon>
        <taxon>Metazoa</taxon>
        <taxon>Spiralia</taxon>
        <taxon>Lophotrochozoa</taxon>
        <taxon>Mollusca</taxon>
        <taxon>Gastropoda</taxon>
        <taxon>Heterobranchia</taxon>
        <taxon>Euthyneura</taxon>
        <taxon>Panpulmonata</taxon>
        <taxon>Hygrophila</taxon>
        <taxon>Lymnaeoidea</taxon>
        <taxon>Lymnaeidae</taxon>
        <taxon>Lymnaea</taxon>
    </lineage>
</organism>
<dbReference type="GO" id="GO:0005096">
    <property type="term" value="F:GTPase activator activity"/>
    <property type="evidence" value="ECO:0007669"/>
    <property type="project" value="UniProtKB-KW"/>
</dbReference>
<name>A0AAV2H4R8_LYMST</name>
<dbReference type="InterPro" id="IPR051025">
    <property type="entry name" value="RhoGAP"/>
</dbReference>
<dbReference type="Proteomes" id="UP001497497">
    <property type="component" value="Unassembled WGS sequence"/>
</dbReference>
<feature type="domain" description="Rho-GAP" evidence="4">
    <location>
        <begin position="1"/>
        <end position="78"/>
    </location>
</feature>
<feature type="region of interest" description="Disordered" evidence="3">
    <location>
        <begin position="130"/>
        <end position="172"/>
    </location>
</feature>
<keyword evidence="6" id="KW-1185">Reference proteome</keyword>
<sequence length="420" mass="46386">MKVIPEDNYVILKYICRFLREVGLYEASNKMSMMSLGTVFGYNLIRHIDKENSQLFLCTADLGQNLVYMMLEYFPKVFMLEYSDKGDAGNNVPTSDLLRMSRVLDFPSVIPVSPNVPTFKELEGIDFNCGTITPPTSRSSKGSQSSLTTNDLASVPPPKHLLEADEGSDDVFNKPNVVLRKTRNFNLNLSEPADTGLPPSGPNSPSLKSGDHPVPPRRKSRILRNRNVSDRKNPDGGSLDGERSPRSPMSPVVLDPEDVLTALSHANLPTGCPALSQAGSLKKSQKYTSENTCTVNGSTLVVNSVVSNKEISVGESLTDESGKVGPSTSDLHIQVNALKGELAAKRDHYKKQVNALKSQLTDIREKYERRIETMEIEINSLKQEHEKSLSAEKTACAQVVAEVVELKEKLHKYRMTYGDL</sequence>
<gene>
    <name evidence="5" type="ORF">GSLYS_00002852001</name>
</gene>
<dbReference type="GO" id="GO:0051056">
    <property type="term" value="P:regulation of small GTPase mediated signal transduction"/>
    <property type="evidence" value="ECO:0007669"/>
    <property type="project" value="UniProtKB-ARBA"/>
</dbReference>
<protein>
    <recommendedName>
        <fullName evidence="4">Rho-GAP domain-containing protein</fullName>
    </recommendedName>
</protein>
<evidence type="ECO:0000259" key="4">
    <source>
        <dbReference type="PROSITE" id="PS50238"/>
    </source>
</evidence>
<dbReference type="SUPFAM" id="SSF48350">
    <property type="entry name" value="GTPase activation domain, GAP"/>
    <property type="match status" value="1"/>
</dbReference>
<dbReference type="PANTHER" id="PTHR15228:SF24">
    <property type="entry name" value="RHO-GAP DOMAIN-CONTAINING PROTEIN"/>
    <property type="match status" value="1"/>
</dbReference>
<dbReference type="PANTHER" id="PTHR15228">
    <property type="entry name" value="SPERMATHECAL PHYSIOLOGY VARIANT"/>
    <property type="match status" value="1"/>
</dbReference>
<reference evidence="5 6" key="1">
    <citation type="submission" date="2024-04" db="EMBL/GenBank/DDBJ databases">
        <authorList>
            <consortium name="Genoscope - CEA"/>
            <person name="William W."/>
        </authorList>
    </citation>
    <scope>NUCLEOTIDE SEQUENCE [LARGE SCALE GENOMIC DNA]</scope>
</reference>